<dbReference type="PROSITE" id="PS01124">
    <property type="entry name" value="HTH_ARAC_FAMILY_2"/>
    <property type="match status" value="1"/>
</dbReference>
<keyword evidence="5" id="KW-1185">Reference proteome</keyword>
<dbReference type="PANTHER" id="PTHR43130">
    <property type="entry name" value="ARAC-FAMILY TRANSCRIPTIONAL REGULATOR"/>
    <property type="match status" value="1"/>
</dbReference>
<dbReference type="Pfam" id="PF12833">
    <property type="entry name" value="HTH_18"/>
    <property type="match status" value="1"/>
</dbReference>
<dbReference type="Gene3D" id="3.40.50.880">
    <property type="match status" value="1"/>
</dbReference>
<dbReference type="InterPro" id="IPR002818">
    <property type="entry name" value="DJ-1/PfpI"/>
</dbReference>
<dbReference type="InterPro" id="IPR018060">
    <property type="entry name" value="HTH_AraC"/>
</dbReference>
<dbReference type="Gene3D" id="1.10.10.60">
    <property type="entry name" value="Homeodomain-like"/>
    <property type="match status" value="1"/>
</dbReference>
<keyword evidence="1" id="KW-0805">Transcription regulation</keyword>
<protein>
    <submittedName>
        <fullName evidence="4">Helix-turn-helix domain-containing protein</fullName>
    </submittedName>
</protein>
<dbReference type="PANTHER" id="PTHR43130:SF3">
    <property type="entry name" value="HTH-TYPE TRANSCRIPTIONAL REGULATOR RV1931C"/>
    <property type="match status" value="1"/>
</dbReference>
<name>A0ABW6XK77_9ACTN</name>
<sequence>MNAGVVAIAVVPDRRIGTSLWELYELSLACGVFGIPHPDLADPWYELRLCGDSGEGGVFSVRTDHGLDGLVGADTVIVPSVPDAVVEDGEDVPAELVEALRAAAASGARMVSLCTGAFALAAAGLLDGRRATAHWQHSAQLAARHPEVIVDDSVLYTDEGSVLTSAGATAALDLCLHLVRTDLGATVAGQLARRLVVPAHRPGGQAQFIEAPLPPSDDDSLGPVLQWATEHLSEPLTVEELARRARMSPRTFHRRVREEYGTTPLQWLLQQRVARAQTLLESTDLPVELVGDHSGLGSAANLRRHFTRAVGVSPSGYRQTFRPSGPPSRVR</sequence>
<comment type="caution">
    <text evidence="4">The sequence shown here is derived from an EMBL/GenBank/DDBJ whole genome shotgun (WGS) entry which is preliminary data.</text>
</comment>
<dbReference type="SMART" id="SM00342">
    <property type="entry name" value="HTH_ARAC"/>
    <property type="match status" value="1"/>
</dbReference>
<accession>A0ABW6XK77</accession>
<organism evidence="4 5">
    <name type="scientific">Streptomyces flavochromogenes</name>
    <dbReference type="NCBI Taxonomy" id="68199"/>
    <lineage>
        <taxon>Bacteria</taxon>
        <taxon>Bacillati</taxon>
        <taxon>Actinomycetota</taxon>
        <taxon>Actinomycetes</taxon>
        <taxon>Kitasatosporales</taxon>
        <taxon>Streptomycetaceae</taxon>
        <taxon>Streptomyces</taxon>
    </lineage>
</organism>
<dbReference type="InterPro" id="IPR009057">
    <property type="entry name" value="Homeodomain-like_sf"/>
</dbReference>
<dbReference type="Proteomes" id="UP001602370">
    <property type="component" value="Unassembled WGS sequence"/>
</dbReference>
<dbReference type="EMBL" id="JBIBDZ010000002">
    <property type="protein sequence ID" value="MFF5917893.1"/>
    <property type="molecule type" value="Genomic_DNA"/>
</dbReference>
<reference evidence="4 5" key="1">
    <citation type="submission" date="2024-10" db="EMBL/GenBank/DDBJ databases">
        <title>The Natural Products Discovery Center: Release of the First 8490 Sequenced Strains for Exploring Actinobacteria Biosynthetic Diversity.</title>
        <authorList>
            <person name="Kalkreuter E."/>
            <person name="Kautsar S.A."/>
            <person name="Yang D."/>
            <person name="Bader C.D."/>
            <person name="Teijaro C.N."/>
            <person name="Fluegel L."/>
            <person name="Davis C.M."/>
            <person name="Simpson J.R."/>
            <person name="Lauterbach L."/>
            <person name="Steele A.D."/>
            <person name="Gui C."/>
            <person name="Meng S."/>
            <person name="Li G."/>
            <person name="Viehrig K."/>
            <person name="Ye F."/>
            <person name="Su P."/>
            <person name="Kiefer A.F."/>
            <person name="Nichols A."/>
            <person name="Cepeda A.J."/>
            <person name="Yan W."/>
            <person name="Fan B."/>
            <person name="Jiang Y."/>
            <person name="Adhikari A."/>
            <person name="Zheng C.-J."/>
            <person name="Schuster L."/>
            <person name="Cowan T.M."/>
            <person name="Smanski M.J."/>
            <person name="Chevrette M.G."/>
            <person name="De Carvalho L.P.S."/>
            <person name="Shen B."/>
        </authorList>
    </citation>
    <scope>NUCLEOTIDE SEQUENCE [LARGE SCALE GENOMIC DNA]</scope>
    <source>
        <strain evidence="4 5">NPDC012605</strain>
    </source>
</reference>
<dbReference type="RefSeq" id="WP_030318847.1">
    <property type="nucleotide sequence ID" value="NZ_JBIBDZ010000002.1"/>
</dbReference>
<feature type="domain" description="HTH araC/xylS-type" evidence="3">
    <location>
        <begin position="222"/>
        <end position="320"/>
    </location>
</feature>
<dbReference type="Pfam" id="PF01965">
    <property type="entry name" value="DJ-1_PfpI"/>
    <property type="match status" value="1"/>
</dbReference>
<keyword evidence="2" id="KW-0804">Transcription</keyword>
<dbReference type="InterPro" id="IPR029062">
    <property type="entry name" value="Class_I_gatase-like"/>
</dbReference>
<gene>
    <name evidence="4" type="ORF">ACFY8C_06080</name>
</gene>
<evidence type="ECO:0000256" key="2">
    <source>
        <dbReference type="ARBA" id="ARBA00023163"/>
    </source>
</evidence>
<dbReference type="InterPro" id="IPR052158">
    <property type="entry name" value="INH-QAR"/>
</dbReference>
<dbReference type="SUPFAM" id="SSF52317">
    <property type="entry name" value="Class I glutamine amidotransferase-like"/>
    <property type="match status" value="1"/>
</dbReference>
<evidence type="ECO:0000256" key="1">
    <source>
        <dbReference type="ARBA" id="ARBA00023015"/>
    </source>
</evidence>
<dbReference type="SUPFAM" id="SSF46689">
    <property type="entry name" value="Homeodomain-like"/>
    <property type="match status" value="2"/>
</dbReference>
<evidence type="ECO:0000313" key="4">
    <source>
        <dbReference type="EMBL" id="MFF5917893.1"/>
    </source>
</evidence>
<proteinExistence type="predicted"/>
<evidence type="ECO:0000313" key="5">
    <source>
        <dbReference type="Proteomes" id="UP001602370"/>
    </source>
</evidence>
<evidence type="ECO:0000259" key="3">
    <source>
        <dbReference type="PROSITE" id="PS01124"/>
    </source>
</evidence>